<feature type="transmembrane region" description="Helical" evidence="8">
    <location>
        <begin position="149"/>
        <end position="172"/>
    </location>
</feature>
<proteinExistence type="predicted"/>
<feature type="domain" description="ABC transmembrane type-1" evidence="10">
    <location>
        <begin position="39"/>
        <end position="323"/>
    </location>
</feature>
<dbReference type="InterPro" id="IPR027417">
    <property type="entry name" value="P-loop_NTPase"/>
</dbReference>
<dbReference type="PROSITE" id="PS50929">
    <property type="entry name" value="ABC_TM1F"/>
    <property type="match status" value="1"/>
</dbReference>
<dbReference type="Gene3D" id="1.20.1560.10">
    <property type="entry name" value="ABC transporter type 1, transmembrane domain"/>
    <property type="match status" value="1"/>
</dbReference>
<dbReference type="SUPFAM" id="SSF52540">
    <property type="entry name" value="P-loop containing nucleoside triphosphate hydrolases"/>
    <property type="match status" value="1"/>
</dbReference>
<dbReference type="STRING" id="1122125.GCA_000423185_06225"/>
<organism evidence="11 12">
    <name type="scientific">Inquilinus limosus</name>
    <dbReference type="NCBI Taxonomy" id="171674"/>
    <lineage>
        <taxon>Bacteria</taxon>
        <taxon>Pseudomonadati</taxon>
        <taxon>Pseudomonadota</taxon>
        <taxon>Alphaproteobacteria</taxon>
        <taxon>Rhodospirillales</taxon>
        <taxon>Rhodospirillaceae</taxon>
        <taxon>Inquilinus</taxon>
    </lineage>
</organism>
<dbReference type="InterPro" id="IPR003439">
    <property type="entry name" value="ABC_transporter-like_ATP-bd"/>
</dbReference>
<dbReference type="PANTHER" id="PTHR24221">
    <property type="entry name" value="ATP-BINDING CASSETTE SUB-FAMILY B"/>
    <property type="match status" value="1"/>
</dbReference>
<evidence type="ECO:0000256" key="1">
    <source>
        <dbReference type="ARBA" id="ARBA00004651"/>
    </source>
</evidence>
<feature type="transmembrane region" description="Helical" evidence="8">
    <location>
        <begin position="38"/>
        <end position="59"/>
    </location>
</feature>
<dbReference type="PROSITE" id="PS00211">
    <property type="entry name" value="ABC_TRANSPORTER_1"/>
    <property type="match status" value="1"/>
</dbReference>
<comment type="subcellular location">
    <subcellularLocation>
        <location evidence="1">Cell membrane</location>
        <topology evidence="1">Multi-pass membrane protein</topology>
    </subcellularLocation>
</comment>
<evidence type="ECO:0000256" key="3">
    <source>
        <dbReference type="ARBA" id="ARBA00022692"/>
    </source>
</evidence>
<gene>
    <name evidence="11" type="ORF">BWR60_17535</name>
</gene>
<dbReference type="EMBL" id="NHON01000031">
    <property type="protein sequence ID" value="OWJ65839.1"/>
    <property type="molecule type" value="Genomic_DNA"/>
</dbReference>
<evidence type="ECO:0000256" key="8">
    <source>
        <dbReference type="SAM" id="Phobius"/>
    </source>
</evidence>
<feature type="transmembrane region" description="Helical" evidence="8">
    <location>
        <begin position="270"/>
        <end position="288"/>
    </location>
</feature>
<dbReference type="SUPFAM" id="SSF90123">
    <property type="entry name" value="ABC transporter transmembrane region"/>
    <property type="match status" value="1"/>
</dbReference>
<keyword evidence="7 8" id="KW-0472">Membrane</keyword>
<reference evidence="12" key="1">
    <citation type="submission" date="2017-05" db="EMBL/GenBank/DDBJ databases">
        <authorList>
            <person name="Macchi M."/>
            <person name="Festa S."/>
            <person name="Coppotelli B.M."/>
            <person name="Morelli I.S."/>
        </authorList>
    </citation>
    <scope>NUCLEOTIDE SEQUENCE [LARGE SCALE GENOMIC DNA]</scope>
    <source>
        <strain evidence="12">I</strain>
    </source>
</reference>
<evidence type="ECO:0000313" key="11">
    <source>
        <dbReference type="EMBL" id="OWJ65839.1"/>
    </source>
</evidence>
<evidence type="ECO:0000256" key="2">
    <source>
        <dbReference type="ARBA" id="ARBA00022448"/>
    </source>
</evidence>
<dbReference type="GO" id="GO:0005524">
    <property type="term" value="F:ATP binding"/>
    <property type="evidence" value="ECO:0007669"/>
    <property type="project" value="UniProtKB-KW"/>
</dbReference>
<keyword evidence="12" id="KW-1185">Reference proteome</keyword>
<accession>A0A211ZKP3</accession>
<comment type="caution">
    <text evidence="11">The sequence shown here is derived from an EMBL/GenBank/DDBJ whole genome shotgun (WGS) entry which is preliminary data.</text>
</comment>
<dbReference type="Gene3D" id="3.40.50.300">
    <property type="entry name" value="P-loop containing nucleotide triphosphate hydrolases"/>
    <property type="match status" value="1"/>
</dbReference>
<keyword evidence="5 11" id="KW-0067">ATP-binding</keyword>
<evidence type="ECO:0000256" key="7">
    <source>
        <dbReference type="ARBA" id="ARBA00023136"/>
    </source>
</evidence>
<keyword evidence="3 8" id="KW-0812">Transmembrane</keyword>
<dbReference type="FunFam" id="3.40.50.300:FF:000287">
    <property type="entry name" value="Multidrug ABC transporter ATP-binding protein"/>
    <property type="match status" value="1"/>
</dbReference>
<feature type="domain" description="ABC transporter" evidence="9">
    <location>
        <begin position="357"/>
        <end position="592"/>
    </location>
</feature>
<dbReference type="RefSeq" id="WP_218823566.1">
    <property type="nucleotide sequence ID" value="NZ_NHON01000031.1"/>
</dbReference>
<keyword evidence="6 8" id="KW-1133">Transmembrane helix</keyword>
<dbReference type="GO" id="GO:0140359">
    <property type="term" value="F:ABC-type transporter activity"/>
    <property type="evidence" value="ECO:0007669"/>
    <property type="project" value="InterPro"/>
</dbReference>
<dbReference type="Pfam" id="PF00664">
    <property type="entry name" value="ABC_membrane"/>
    <property type="match status" value="1"/>
</dbReference>
<protein>
    <submittedName>
        <fullName evidence="11">Multidrug ABC transporter ATP-binding protein</fullName>
    </submittedName>
</protein>
<name>A0A211ZKP3_9PROT</name>
<evidence type="ECO:0000256" key="6">
    <source>
        <dbReference type="ARBA" id="ARBA00022989"/>
    </source>
</evidence>
<dbReference type="AlphaFoldDB" id="A0A211ZKP3"/>
<dbReference type="InterPro" id="IPR039421">
    <property type="entry name" value="Type_1_exporter"/>
</dbReference>
<dbReference type="GO" id="GO:0034040">
    <property type="term" value="F:ATPase-coupled lipid transmembrane transporter activity"/>
    <property type="evidence" value="ECO:0007669"/>
    <property type="project" value="TreeGrafter"/>
</dbReference>
<evidence type="ECO:0000256" key="4">
    <source>
        <dbReference type="ARBA" id="ARBA00022741"/>
    </source>
</evidence>
<dbReference type="InterPro" id="IPR011527">
    <property type="entry name" value="ABC1_TM_dom"/>
</dbReference>
<evidence type="ECO:0000256" key="5">
    <source>
        <dbReference type="ARBA" id="ARBA00022840"/>
    </source>
</evidence>
<sequence>MAPDQTTNQTTNQTTPQNPLARVLRFSYGHWRRHPLQIAVATGGVLASTGIDVVLPIFAGRMVDAIASGPGGYDAALAALLTIIGLGIVYVALRDTVFRAIIRLTTRIMQAMTQEAFWRVQRFSTDWHANSFAGSTVRKINRGTWAMDLLNDVILVELLPSILVLLGATALLAARWPLMGAAVACGVALFLLVSLVLVLRYVAPAARLANEMDSKLGGNLADSIGCNAVVKTFGAERREDAFIARTVETWRQRTIRTWHRGTNSGTTQNLIMVGLNGMVLGIGLWLWGRGMATPGDITYILGTYALIHGYLRGVGMHVRNLQRAVNDMEELVDFMDQPLGVEDRPAAPAIEIAAGRIDFDAVTFRYQGQKEPIYDGFSLTIAPGERIGLVGHSGSGKSTFVKLVQRLYDLNGGAIRIDGQDVAGVTQESLRRQIALVPQEPVLFHRTLAENIAYGRPDATMEQIVDAARQAYAHDFIARLPQGYDTLVGERGVKLSGGERQRVALARAILADAPVLILDEATSSLDSVSESLIQAAVEKLIVGRTTIIVAHRLSTVQKVDRILVFDRGRIVEQGTHAELVKREGGHYRELFEHQAMGLLDGQEEAAA</sequence>
<dbReference type="InterPro" id="IPR003593">
    <property type="entry name" value="AAA+_ATPase"/>
</dbReference>
<keyword evidence="2" id="KW-0813">Transport</keyword>
<dbReference type="InterPro" id="IPR017871">
    <property type="entry name" value="ABC_transporter-like_CS"/>
</dbReference>
<dbReference type="SMART" id="SM00382">
    <property type="entry name" value="AAA"/>
    <property type="match status" value="1"/>
</dbReference>
<dbReference type="PROSITE" id="PS50893">
    <property type="entry name" value="ABC_TRANSPORTER_2"/>
    <property type="match status" value="1"/>
</dbReference>
<evidence type="ECO:0000259" key="9">
    <source>
        <dbReference type="PROSITE" id="PS50893"/>
    </source>
</evidence>
<dbReference type="InterPro" id="IPR036640">
    <property type="entry name" value="ABC1_TM_sf"/>
</dbReference>
<evidence type="ECO:0000259" key="10">
    <source>
        <dbReference type="PROSITE" id="PS50929"/>
    </source>
</evidence>
<dbReference type="GO" id="GO:0016887">
    <property type="term" value="F:ATP hydrolysis activity"/>
    <property type="evidence" value="ECO:0007669"/>
    <property type="project" value="InterPro"/>
</dbReference>
<dbReference type="GO" id="GO:0005886">
    <property type="term" value="C:plasma membrane"/>
    <property type="evidence" value="ECO:0007669"/>
    <property type="project" value="UniProtKB-SubCell"/>
</dbReference>
<evidence type="ECO:0000313" key="12">
    <source>
        <dbReference type="Proteomes" id="UP000196655"/>
    </source>
</evidence>
<dbReference type="PANTHER" id="PTHR24221:SF654">
    <property type="entry name" value="ATP-BINDING CASSETTE SUB-FAMILY B MEMBER 6"/>
    <property type="match status" value="1"/>
</dbReference>
<dbReference type="Proteomes" id="UP000196655">
    <property type="component" value="Unassembled WGS sequence"/>
</dbReference>
<feature type="transmembrane region" description="Helical" evidence="8">
    <location>
        <begin position="178"/>
        <end position="202"/>
    </location>
</feature>
<feature type="transmembrane region" description="Helical" evidence="8">
    <location>
        <begin position="71"/>
        <end position="93"/>
    </location>
</feature>
<keyword evidence="4" id="KW-0547">Nucleotide-binding</keyword>
<dbReference type="Pfam" id="PF00005">
    <property type="entry name" value="ABC_tran"/>
    <property type="match status" value="1"/>
</dbReference>